<accession>A0A1Y5IKN0</accession>
<dbReference type="EMBL" id="KZ155778">
    <property type="protein sequence ID" value="OUS47505.1"/>
    <property type="molecule type" value="Genomic_DNA"/>
</dbReference>
<dbReference type="Proteomes" id="UP000195557">
    <property type="component" value="Unassembled WGS sequence"/>
</dbReference>
<protein>
    <submittedName>
        <fullName evidence="1">Uncharacterized protein</fullName>
    </submittedName>
</protein>
<gene>
    <name evidence="1" type="ORF">BE221DRAFT_211910</name>
</gene>
<dbReference type="AlphaFoldDB" id="A0A1Y5IKN0"/>
<reference evidence="1" key="1">
    <citation type="submission" date="2017-04" db="EMBL/GenBank/DDBJ databases">
        <title>Population genomics of picophytoplankton unveils novel chromosome hypervariability.</title>
        <authorList>
            <consortium name="DOE Joint Genome Institute"/>
            <person name="Blanc-Mathieu R."/>
            <person name="Krasovec M."/>
            <person name="Hebrard M."/>
            <person name="Yau S."/>
            <person name="Desgranges E."/>
            <person name="Martin J."/>
            <person name="Schackwitz W."/>
            <person name="Kuo A."/>
            <person name="Salin G."/>
            <person name="Donnadieu C."/>
            <person name="Desdevises Y."/>
            <person name="Sanchez-Ferandin S."/>
            <person name="Moreau H."/>
            <person name="Rivals E."/>
            <person name="Grigoriev I.V."/>
            <person name="Grimsley N."/>
            <person name="Eyre-Walker A."/>
            <person name="Piganeau G."/>
        </authorList>
    </citation>
    <scope>NUCLEOTIDE SEQUENCE [LARGE SCALE GENOMIC DNA]</scope>
    <source>
        <strain evidence="1">RCC 1115</strain>
    </source>
</reference>
<organism evidence="1">
    <name type="scientific">Ostreococcus tauri</name>
    <name type="common">Marine green alga</name>
    <dbReference type="NCBI Taxonomy" id="70448"/>
    <lineage>
        <taxon>Eukaryota</taxon>
        <taxon>Viridiplantae</taxon>
        <taxon>Chlorophyta</taxon>
        <taxon>Mamiellophyceae</taxon>
        <taxon>Mamiellales</taxon>
        <taxon>Bathycoccaceae</taxon>
        <taxon>Ostreococcus</taxon>
    </lineage>
</organism>
<evidence type="ECO:0000313" key="1">
    <source>
        <dbReference type="EMBL" id="OUS47505.1"/>
    </source>
</evidence>
<proteinExistence type="predicted"/>
<sequence length="280" mass="31376">MADVPPSAAFLLALAMVHVFFQRRRSGELPRARTRTQTAKMNAQAEAAVPDKSEQVLDSWRCSQCSFENRCLRSTHARGSSLECSNCHNDYIFNVSPRKVAHKSLLAARPLQALFIDSQCRTPYRVGNDNLSPNFNVRLNEYSMPGTPLYNRFYESVKNGTTSDVVLAFHGTSVVASKLILKNGMNPSKRINTQGDWFTLDVNYALTRSICREDHCLQWGGTSTSIHHESNSKHVVVICFAVYMPKTIYIGEHIVCVSEKCSLPISALEFPREAVNRMVG</sequence>
<name>A0A1Y5IKN0_OSTTA</name>